<comment type="caution">
    <text evidence="2">The sequence shown here is derived from an EMBL/GenBank/DDBJ whole genome shotgun (WGS) entry which is preliminary data.</text>
</comment>
<feature type="region of interest" description="Disordered" evidence="1">
    <location>
        <begin position="1"/>
        <end position="23"/>
    </location>
</feature>
<dbReference type="AlphaFoldDB" id="A0A427AA67"/>
<protein>
    <submittedName>
        <fullName evidence="2">Uncharacterized protein</fullName>
    </submittedName>
</protein>
<name>A0A427AA67_ENSVE</name>
<organism evidence="2 3">
    <name type="scientific">Ensete ventricosum</name>
    <name type="common">Abyssinian banana</name>
    <name type="synonym">Musa ensete</name>
    <dbReference type="NCBI Taxonomy" id="4639"/>
    <lineage>
        <taxon>Eukaryota</taxon>
        <taxon>Viridiplantae</taxon>
        <taxon>Streptophyta</taxon>
        <taxon>Embryophyta</taxon>
        <taxon>Tracheophyta</taxon>
        <taxon>Spermatophyta</taxon>
        <taxon>Magnoliopsida</taxon>
        <taxon>Liliopsida</taxon>
        <taxon>Zingiberales</taxon>
        <taxon>Musaceae</taxon>
        <taxon>Ensete</taxon>
    </lineage>
</organism>
<reference evidence="2 3" key="1">
    <citation type="journal article" date="2014" name="Agronomy (Basel)">
        <title>A Draft Genome Sequence for Ensete ventricosum, the Drought-Tolerant Tree Against Hunger.</title>
        <authorList>
            <person name="Harrison J."/>
            <person name="Moore K.A."/>
            <person name="Paszkiewicz K."/>
            <person name="Jones T."/>
            <person name="Grant M."/>
            <person name="Ambacheew D."/>
            <person name="Muzemil S."/>
            <person name="Studholme D.J."/>
        </authorList>
    </citation>
    <scope>NUCLEOTIDE SEQUENCE [LARGE SCALE GENOMIC DNA]</scope>
</reference>
<sequence>MRTVNHLKKDSNPKMKPWIKSPNWPTTQCTRWPGYSNPQKMKVGGLLKQQPIAVLVDTGSTNNFLNIKVATRDIS</sequence>
<proteinExistence type="predicted"/>
<dbReference type="Proteomes" id="UP000287651">
    <property type="component" value="Unassembled WGS sequence"/>
</dbReference>
<dbReference type="EMBL" id="AMZH03003188">
    <property type="protein sequence ID" value="RRT73120.1"/>
    <property type="molecule type" value="Genomic_DNA"/>
</dbReference>
<evidence type="ECO:0000313" key="3">
    <source>
        <dbReference type="Proteomes" id="UP000287651"/>
    </source>
</evidence>
<accession>A0A427AA67</accession>
<gene>
    <name evidence="2" type="ORF">B296_00009941</name>
</gene>
<evidence type="ECO:0000256" key="1">
    <source>
        <dbReference type="SAM" id="MobiDB-lite"/>
    </source>
</evidence>
<evidence type="ECO:0000313" key="2">
    <source>
        <dbReference type="EMBL" id="RRT73120.1"/>
    </source>
</evidence>